<gene>
    <name evidence="18" type="ORF">FKW77_004514</name>
</gene>
<organism evidence="18 19">
    <name type="scientific">Venturia effusa</name>
    <dbReference type="NCBI Taxonomy" id="50376"/>
    <lineage>
        <taxon>Eukaryota</taxon>
        <taxon>Fungi</taxon>
        <taxon>Dikarya</taxon>
        <taxon>Ascomycota</taxon>
        <taxon>Pezizomycotina</taxon>
        <taxon>Dothideomycetes</taxon>
        <taxon>Pleosporomycetidae</taxon>
        <taxon>Venturiales</taxon>
        <taxon>Venturiaceae</taxon>
        <taxon>Venturia</taxon>
    </lineage>
</organism>
<dbReference type="GO" id="GO:0005576">
    <property type="term" value="C:extracellular region"/>
    <property type="evidence" value="ECO:0007669"/>
    <property type="project" value="UniProtKB-SubCell"/>
</dbReference>
<dbReference type="CDD" id="cd04056">
    <property type="entry name" value="Peptidases_S53"/>
    <property type="match status" value="1"/>
</dbReference>
<evidence type="ECO:0000256" key="9">
    <source>
        <dbReference type="ARBA" id="ARBA00022801"/>
    </source>
</evidence>
<comment type="catalytic activity">
    <reaction evidence="1">
        <text>Release of an N-terminal tripeptide from a polypeptide.</text>
        <dbReference type="EC" id="3.4.14.10"/>
    </reaction>
</comment>
<dbReference type="SUPFAM" id="SSF54897">
    <property type="entry name" value="Protease propeptides/inhibitors"/>
    <property type="match status" value="1"/>
</dbReference>
<feature type="domain" description="Peptidase S53" evidence="17">
    <location>
        <begin position="224"/>
        <end position="619"/>
    </location>
</feature>
<comment type="function">
    <text evidence="2">Secreted tripeptidyl-peptidase which degrades proteins at acidic pHs and is involved in virulence.</text>
</comment>
<dbReference type="EMBL" id="CP042196">
    <property type="protein sequence ID" value="QDS74942.1"/>
    <property type="molecule type" value="Genomic_DNA"/>
</dbReference>
<dbReference type="PROSITE" id="PS51695">
    <property type="entry name" value="SEDOLISIN"/>
    <property type="match status" value="1"/>
</dbReference>
<keyword evidence="5" id="KW-0964">Secreted</keyword>
<evidence type="ECO:0000256" key="15">
    <source>
        <dbReference type="PROSITE-ProRule" id="PRU01032"/>
    </source>
</evidence>
<evidence type="ECO:0000256" key="14">
    <source>
        <dbReference type="ARBA" id="ARBA00023180"/>
    </source>
</evidence>
<evidence type="ECO:0000259" key="17">
    <source>
        <dbReference type="PROSITE" id="PS51695"/>
    </source>
</evidence>
<dbReference type="PANTHER" id="PTHR14218:SF34">
    <property type="entry name" value="TRIPEPTIDYL-PEPTIDASE SED4"/>
    <property type="match status" value="1"/>
</dbReference>
<dbReference type="OrthoDB" id="409122at2759"/>
<dbReference type="GO" id="GO:0046872">
    <property type="term" value="F:metal ion binding"/>
    <property type="evidence" value="ECO:0007669"/>
    <property type="project" value="UniProtKB-UniRule"/>
</dbReference>
<evidence type="ECO:0000256" key="5">
    <source>
        <dbReference type="ARBA" id="ARBA00022525"/>
    </source>
</evidence>
<evidence type="ECO:0000256" key="6">
    <source>
        <dbReference type="ARBA" id="ARBA00022670"/>
    </source>
</evidence>
<keyword evidence="19" id="KW-1185">Reference proteome</keyword>
<feature type="active site" description="Charge relay system" evidence="15">
    <location>
        <position position="301"/>
    </location>
</feature>
<feature type="binding site" evidence="15">
    <location>
        <position position="561"/>
    </location>
    <ligand>
        <name>Ca(2+)</name>
        <dbReference type="ChEBI" id="CHEBI:29108"/>
    </ligand>
</feature>
<dbReference type="GO" id="GO:0006508">
    <property type="term" value="P:proteolysis"/>
    <property type="evidence" value="ECO:0007669"/>
    <property type="project" value="UniProtKB-KW"/>
</dbReference>
<dbReference type="CDD" id="cd11377">
    <property type="entry name" value="Pro-peptidase_S53"/>
    <property type="match status" value="1"/>
</dbReference>
<dbReference type="PANTHER" id="PTHR14218">
    <property type="entry name" value="PROTEASE S8 TRIPEPTIDYL PEPTIDASE I CLN2"/>
    <property type="match status" value="1"/>
</dbReference>
<dbReference type="SUPFAM" id="SSF52743">
    <property type="entry name" value="Subtilisin-like"/>
    <property type="match status" value="1"/>
</dbReference>
<dbReference type="GO" id="GO:0004252">
    <property type="term" value="F:serine-type endopeptidase activity"/>
    <property type="evidence" value="ECO:0007669"/>
    <property type="project" value="UniProtKB-UniRule"/>
</dbReference>
<keyword evidence="8 16" id="KW-0732">Signal</keyword>
<dbReference type="Proteomes" id="UP000316270">
    <property type="component" value="Chromosome 12"/>
</dbReference>
<dbReference type="InterPro" id="IPR030400">
    <property type="entry name" value="Sedolisin_dom"/>
</dbReference>
<feature type="active site" description="Charge relay system" evidence="15">
    <location>
        <position position="519"/>
    </location>
</feature>
<dbReference type="GO" id="GO:0008240">
    <property type="term" value="F:tripeptidyl-peptidase activity"/>
    <property type="evidence" value="ECO:0007669"/>
    <property type="project" value="UniProtKB-EC"/>
</dbReference>
<dbReference type="InterPro" id="IPR015366">
    <property type="entry name" value="S53_propep"/>
</dbReference>
<evidence type="ECO:0000256" key="12">
    <source>
        <dbReference type="ARBA" id="ARBA00023026"/>
    </source>
</evidence>
<evidence type="ECO:0000256" key="7">
    <source>
        <dbReference type="ARBA" id="ARBA00022723"/>
    </source>
</evidence>
<dbReference type="InterPro" id="IPR036852">
    <property type="entry name" value="Peptidase_S8/S53_dom_sf"/>
</dbReference>
<evidence type="ECO:0000256" key="3">
    <source>
        <dbReference type="ARBA" id="ARBA00004239"/>
    </source>
</evidence>
<dbReference type="STRING" id="50376.A0A517LH22"/>
<keyword evidence="7 15" id="KW-0479">Metal-binding</keyword>
<keyword evidence="13" id="KW-0865">Zymogen</keyword>
<evidence type="ECO:0000256" key="1">
    <source>
        <dbReference type="ARBA" id="ARBA00001910"/>
    </source>
</evidence>
<dbReference type="Gene3D" id="3.40.50.200">
    <property type="entry name" value="Peptidase S8/S53 domain"/>
    <property type="match status" value="1"/>
</dbReference>
<evidence type="ECO:0000256" key="8">
    <source>
        <dbReference type="ARBA" id="ARBA00022729"/>
    </source>
</evidence>
<name>A0A517LH22_9PEZI</name>
<reference evidence="18 19" key="1">
    <citation type="submission" date="2019-07" db="EMBL/GenBank/DDBJ databases">
        <title>Finished genome of Venturia effusa.</title>
        <authorList>
            <person name="Young C.A."/>
            <person name="Cox M.P."/>
            <person name="Ganley A.R.D."/>
            <person name="David W.J."/>
        </authorList>
    </citation>
    <scope>NUCLEOTIDE SEQUENCE [LARGE SCALE GENOMIC DNA]</scope>
    <source>
        <strain evidence="19">albino</strain>
    </source>
</reference>
<dbReference type="FunFam" id="3.40.50.200:FF:000015">
    <property type="entry name" value="Tripeptidyl peptidase A"/>
    <property type="match status" value="1"/>
</dbReference>
<evidence type="ECO:0000313" key="18">
    <source>
        <dbReference type="EMBL" id="QDS74942.1"/>
    </source>
</evidence>
<keyword evidence="14" id="KW-0325">Glycoprotein</keyword>
<evidence type="ECO:0000256" key="16">
    <source>
        <dbReference type="SAM" id="SignalP"/>
    </source>
</evidence>
<keyword evidence="6 15" id="KW-0645">Protease</keyword>
<evidence type="ECO:0000256" key="4">
    <source>
        <dbReference type="ARBA" id="ARBA00012462"/>
    </source>
</evidence>
<comment type="subcellular location">
    <subcellularLocation>
        <location evidence="3">Secreted</location>
        <location evidence="3">Extracellular space</location>
    </subcellularLocation>
</comment>
<dbReference type="SMART" id="SM00944">
    <property type="entry name" value="Pro-kuma_activ"/>
    <property type="match status" value="1"/>
</dbReference>
<feature type="binding site" evidence="15">
    <location>
        <position position="562"/>
    </location>
    <ligand>
        <name>Ca(2+)</name>
        <dbReference type="ChEBI" id="CHEBI:29108"/>
    </ligand>
</feature>
<evidence type="ECO:0000256" key="13">
    <source>
        <dbReference type="ARBA" id="ARBA00023145"/>
    </source>
</evidence>
<keyword evidence="9 15" id="KW-0378">Hydrolase</keyword>
<feature type="chain" id="PRO_5021762960" description="tripeptidyl-peptidase II" evidence="16">
    <location>
        <begin position="21"/>
        <end position="623"/>
    </location>
</feature>
<evidence type="ECO:0000313" key="19">
    <source>
        <dbReference type="Proteomes" id="UP000316270"/>
    </source>
</evidence>
<accession>A0A517LH22</accession>
<keyword evidence="11 15" id="KW-0106">Calcium</keyword>
<dbReference type="Pfam" id="PF09286">
    <property type="entry name" value="Pro-kuma_activ"/>
    <property type="match status" value="1"/>
</dbReference>
<feature type="signal peptide" evidence="16">
    <location>
        <begin position="1"/>
        <end position="20"/>
    </location>
</feature>
<sequence length="623" mass="66382">MVSKTILGAIALSLAAGSNAAKAMRQMESVSKAMLASRGWTVAKTPAAQESITLQIALAFQNTDKIISTLLDLSNPKSPNYGKWLDRDEVNAIVQPSQQANEAVIKWLKSEGVSKVASDGTTVTFQTTIDTANRVLKADFQGYEKSGIVKIRTTDYSVPEDLAEHVDLIHPTTFFGKTKAFAPLHAKFSLPPKKLAAASLEKSGLASSTDGPAPQKVPEDCAVYTTPECMKLMYNIGNYTALASSGSRVGFGSFLSESADPEDLRLFLNYFGIPQQNHTKVEITKGAADLPDRGVGESDADVQIMIGIANPLPVTEFLTGGRAPFIPDIEMPDESKNSNEPYLPYYEYLSSKTNAELPQAISNSYGEPEQTVPRAYAERVCTMIALMGTRGITVLESSGDIGVGAECLTNGGNKTLRFEQNFPSSCPWITSVGGTESVNPEIAWTESSGGFSDYFPRPDYQAKAVETYFTEKAPPAVTSTLSPYYNKSGRGFPDIAAHSIRPNFVVFALGDAIQFGGTSGSVPAMAGIIGLLNDARLRAGLPTMGFINPWLYASGSDFLADVTTGASRGCDGTNHQNGLKLTGSGLIPGAYWNATVGWDPSTGLGLPDFQLMLKSALASGKSG</sequence>
<dbReference type="InterPro" id="IPR050819">
    <property type="entry name" value="Tripeptidyl-peptidase_I"/>
</dbReference>
<keyword evidence="10 15" id="KW-0720">Serine protease</keyword>
<feature type="active site" description="Charge relay system" evidence="15">
    <location>
        <position position="297"/>
    </location>
</feature>
<evidence type="ECO:0000256" key="2">
    <source>
        <dbReference type="ARBA" id="ARBA00002451"/>
    </source>
</evidence>
<proteinExistence type="predicted"/>
<dbReference type="AlphaFoldDB" id="A0A517LH22"/>
<feature type="binding site" evidence="15">
    <location>
        <position position="597"/>
    </location>
    <ligand>
        <name>Ca(2+)</name>
        <dbReference type="ChEBI" id="CHEBI:29108"/>
    </ligand>
</feature>
<evidence type="ECO:0000256" key="11">
    <source>
        <dbReference type="ARBA" id="ARBA00022837"/>
    </source>
</evidence>
<comment type="cofactor">
    <cofactor evidence="15">
        <name>Ca(2+)</name>
        <dbReference type="ChEBI" id="CHEBI:29108"/>
    </cofactor>
    <text evidence="15">Binds 1 Ca(2+) ion per subunit.</text>
</comment>
<keyword evidence="12" id="KW-0843">Virulence</keyword>
<evidence type="ECO:0000256" key="10">
    <source>
        <dbReference type="ARBA" id="ARBA00022825"/>
    </source>
</evidence>
<dbReference type="EC" id="3.4.14.10" evidence="4"/>
<feature type="binding site" evidence="15">
    <location>
        <position position="599"/>
    </location>
    <ligand>
        <name>Ca(2+)</name>
        <dbReference type="ChEBI" id="CHEBI:29108"/>
    </ligand>
</feature>
<protein>
    <recommendedName>
        <fullName evidence="4">tripeptidyl-peptidase II</fullName>
        <ecNumber evidence="4">3.4.14.10</ecNumber>
    </recommendedName>
</protein>